<protein>
    <submittedName>
        <fullName evidence="3">NFX1type zinc fingercontaining protein 1like [Amphimedon queenslandica]</fullName>
    </submittedName>
</protein>
<feature type="non-terminal residue" evidence="3">
    <location>
        <position position="1"/>
    </location>
</feature>
<dbReference type="GO" id="GO:0004386">
    <property type="term" value="F:helicase activity"/>
    <property type="evidence" value="ECO:0007669"/>
    <property type="project" value="InterPro"/>
</dbReference>
<dbReference type="CDD" id="cd17936">
    <property type="entry name" value="EEXXEc_NFX1"/>
    <property type="match status" value="1"/>
</dbReference>
<accession>A0A0K2SW19</accession>
<sequence length="848" mass="95915">FISVYSTKKSIHHPNICNCEDFYNLMLQKNVTTIPDGPLITLSEARNKLLKDISIISLTKLQVDALINSISQEMTLIHGPPGTGKSYIAKIIIQTFLINKSVILSRKISSPILIVSYSNQALDKLLEEVLPFTSKILRIGHQSVSDKLTKLHEIHGYFKEKGLFPSEIYKYSRESNKIFPSILLENIHICSKVDIIGMTSTSLGKNFELVQILAPEVILVEEASEMFESHLITSLGKLTKYCILIGDHKQLRPKVATFDISIKNGLEVSLFERYILNHPEKCVQLNEQRRCCLELFKLISNVLYLDLKNHCSSNIKGHVLGCDSNIQVFNHSFREEGDLFSKCNSFEAEMSVALAEYLVRCGHREQEITILSAYKGQVDYLKRILQESNILRDIQIQTVDNFQGRENDIIILSLVRSEKETIGFLSISHRVTVALTRARRGLFLIGNINHLGEKSSIWNEVKSYSIQENIISNKFNLHCPNHKNETSFKISSSIDFKSASCSMICGFKYKNCGHTCKRSCELSHLWHEDDGLCTDPCSIKCKFGHVCSGGKCHGSFIPCPLCQKIVKELLLECGHILKVFCYRQEDEFFLNRCTSIVEESLPRCGHVIRRPCWNKNNFICEETCGKVLSCGHECELKCHLNSNHNICEKSCTKIYLDCNHTCNMKCYVNCPIICPKLVSKRLNCGHVIENVECGKKVFCTERCNRELICGHGNCKRFCYECQDSVLCDQSQCNEKIRVNLECGHTQTIKCSSAIKKCDSKCTRKLLCGHPCTGICSDPCDNTKCDALIETNTLSCGHVGLKKCKDQNKNIPCSELCQGINKICGHPCKNRTCSDCLSGEIHFHLSRTM</sequence>
<dbReference type="CDD" id="cd18808">
    <property type="entry name" value="SF1_C_Upf1"/>
    <property type="match status" value="1"/>
</dbReference>
<dbReference type="PANTHER" id="PTHR10887">
    <property type="entry name" value="DNA2/NAM7 HELICASE FAMILY"/>
    <property type="match status" value="1"/>
</dbReference>
<evidence type="ECO:0000259" key="1">
    <source>
        <dbReference type="Pfam" id="PF13086"/>
    </source>
</evidence>
<feature type="domain" description="DNA2/NAM7 helicase helicase" evidence="1">
    <location>
        <begin position="62"/>
        <end position="150"/>
    </location>
</feature>
<dbReference type="InterPro" id="IPR045055">
    <property type="entry name" value="DNA2/NAM7-like"/>
</dbReference>
<feature type="domain" description="DNA2/NAM7 helicase helicase" evidence="1">
    <location>
        <begin position="188"/>
        <end position="255"/>
    </location>
</feature>
<dbReference type="PANTHER" id="PTHR10887:SF341">
    <property type="entry name" value="NFX1-TYPE ZINC FINGER-CONTAINING PROTEIN 1"/>
    <property type="match status" value="1"/>
</dbReference>
<dbReference type="AlphaFoldDB" id="A0A0K2SW19"/>
<dbReference type="InterPro" id="IPR041679">
    <property type="entry name" value="DNA2/NAM7-like_C"/>
</dbReference>
<dbReference type="Gene3D" id="3.40.50.300">
    <property type="entry name" value="P-loop containing nucleotide triphosphate hydrolases"/>
    <property type="match status" value="2"/>
</dbReference>
<name>A0A0K2SW19_LEPSM</name>
<evidence type="ECO:0000313" key="3">
    <source>
        <dbReference type="EMBL" id="CDW17466.1"/>
    </source>
</evidence>
<dbReference type="InterPro" id="IPR027417">
    <property type="entry name" value="P-loop_NTPase"/>
</dbReference>
<dbReference type="InterPro" id="IPR047187">
    <property type="entry name" value="SF1_C_Upf1"/>
</dbReference>
<dbReference type="GO" id="GO:0031048">
    <property type="term" value="P:regulatory ncRNA-mediated heterochromatin formation"/>
    <property type="evidence" value="ECO:0007669"/>
    <property type="project" value="TreeGrafter"/>
</dbReference>
<reference evidence="3" key="1">
    <citation type="submission" date="2014-05" db="EMBL/GenBank/DDBJ databases">
        <authorList>
            <person name="Chronopoulou M."/>
        </authorList>
    </citation>
    <scope>NUCLEOTIDE SEQUENCE</scope>
    <source>
        <tissue evidence="3">Whole organism</tissue>
    </source>
</reference>
<dbReference type="OrthoDB" id="2423195at2759"/>
<feature type="domain" description="DNA2/NAM7 helicase-like C-terminal" evidence="2">
    <location>
        <begin position="266"/>
        <end position="448"/>
    </location>
</feature>
<proteinExistence type="predicted"/>
<dbReference type="Pfam" id="PF13086">
    <property type="entry name" value="AAA_11"/>
    <property type="match status" value="2"/>
</dbReference>
<dbReference type="SUPFAM" id="SSF52540">
    <property type="entry name" value="P-loop containing nucleoside triphosphate hydrolases"/>
    <property type="match status" value="1"/>
</dbReference>
<dbReference type="EMBL" id="HACA01000105">
    <property type="protein sequence ID" value="CDW17466.1"/>
    <property type="molecule type" value="Transcribed_RNA"/>
</dbReference>
<dbReference type="GO" id="GO:0031380">
    <property type="term" value="C:nuclear RNA-directed RNA polymerase complex"/>
    <property type="evidence" value="ECO:0007669"/>
    <property type="project" value="TreeGrafter"/>
</dbReference>
<organism evidence="3">
    <name type="scientific">Lepeophtheirus salmonis</name>
    <name type="common">Salmon louse</name>
    <name type="synonym">Caligus salmonis</name>
    <dbReference type="NCBI Taxonomy" id="72036"/>
    <lineage>
        <taxon>Eukaryota</taxon>
        <taxon>Metazoa</taxon>
        <taxon>Ecdysozoa</taxon>
        <taxon>Arthropoda</taxon>
        <taxon>Crustacea</taxon>
        <taxon>Multicrustacea</taxon>
        <taxon>Hexanauplia</taxon>
        <taxon>Copepoda</taxon>
        <taxon>Siphonostomatoida</taxon>
        <taxon>Caligidae</taxon>
        <taxon>Lepeophtheirus</taxon>
    </lineage>
</organism>
<dbReference type="Pfam" id="PF13087">
    <property type="entry name" value="AAA_12"/>
    <property type="match status" value="1"/>
</dbReference>
<evidence type="ECO:0000259" key="2">
    <source>
        <dbReference type="Pfam" id="PF13087"/>
    </source>
</evidence>
<dbReference type="InterPro" id="IPR041677">
    <property type="entry name" value="DNA2/NAM7_AAA_11"/>
</dbReference>